<keyword evidence="1" id="KW-1133">Transmembrane helix</keyword>
<keyword evidence="1" id="KW-0472">Membrane</keyword>
<reference evidence="2" key="1">
    <citation type="journal article" date="2013" name="J. Plant Res.">
        <title>Effect of fungi and light on seed germination of three Opuntia species from semiarid lands of central Mexico.</title>
        <authorList>
            <person name="Delgado-Sanchez P."/>
            <person name="Jimenez-Bremont J.F."/>
            <person name="Guerrero-Gonzalez Mde L."/>
            <person name="Flores J."/>
        </authorList>
    </citation>
    <scope>NUCLEOTIDE SEQUENCE</scope>
    <source>
        <tissue evidence="2">Cladode</tissue>
    </source>
</reference>
<feature type="transmembrane region" description="Helical" evidence="1">
    <location>
        <begin position="66"/>
        <end position="86"/>
    </location>
</feature>
<reference evidence="2" key="2">
    <citation type="submission" date="2020-07" db="EMBL/GenBank/DDBJ databases">
        <authorList>
            <person name="Vera ALvarez R."/>
            <person name="Arias-Moreno D.M."/>
            <person name="Jimenez-Jacinto V."/>
            <person name="Jimenez-Bremont J.F."/>
            <person name="Swaminathan K."/>
            <person name="Moose S.P."/>
            <person name="Guerrero-Gonzalez M.L."/>
            <person name="Marino-Ramirez L."/>
            <person name="Landsman D."/>
            <person name="Rodriguez-Kessler M."/>
            <person name="Delgado-Sanchez P."/>
        </authorList>
    </citation>
    <scope>NUCLEOTIDE SEQUENCE</scope>
    <source>
        <tissue evidence="2">Cladode</tissue>
    </source>
</reference>
<dbReference type="EMBL" id="GISG01031899">
    <property type="protein sequence ID" value="MBA4620851.1"/>
    <property type="molecule type" value="Transcribed_RNA"/>
</dbReference>
<name>A0A7C8YLB4_OPUST</name>
<sequence>MRVLPLLVHNPECNILIRWPRVKPNNASLSTISIFLNEVRRSLGFVNKIRIENIELIALNNLGRRIIMVIMCLVVLVPLITGVNSIEILRLSRAILVMPPVDLGIQVYFSTRAKYRIAFLHGSHSFFGADLKVIDWLSRLRGHRFLQPSLLLLQHSHTLLFQ</sequence>
<accession>A0A7C8YLB4</accession>
<evidence type="ECO:0000256" key="1">
    <source>
        <dbReference type="SAM" id="Phobius"/>
    </source>
</evidence>
<proteinExistence type="predicted"/>
<dbReference type="AlphaFoldDB" id="A0A7C8YLB4"/>
<keyword evidence="1" id="KW-0812">Transmembrane</keyword>
<evidence type="ECO:0000313" key="2">
    <source>
        <dbReference type="EMBL" id="MBA4620851.1"/>
    </source>
</evidence>
<organism evidence="2">
    <name type="scientific">Opuntia streptacantha</name>
    <name type="common">Prickly pear cactus</name>
    <name type="synonym">Opuntia cardona</name>
    <dbReference type="NCBI Taxonomy" id="393608"/>
    <lineage>
        <taxon>Eukaryota</taxon>
        <taxon>Viridiplantae</taxon>
        <taxon>Streptophyta</taxon>
        <taxon>Embryophyta</taxon>
        <taxon>Tracheophyta</taxon>
        <taxon>Spermatophyta</taxon>
        <taxon>Magnoliopsida</taxon>
        <taxon>eudicotyledons</taxon>
        <taxon>Gunneridae</taxon>
        <taxon>Pentapetalae</taxon>
        <taxon>Caryophyllales</taxon>
        <taxon>Cactineae</taxon>
        <taxon>Cactaceae</taxon>
        <taxon>Opuntioideae</taxon>
        <taxon>Opuntia</taxon>
    </lineage>
</organism>
<protein>
    <submittedName>
        <fullName evidence="2">Uncharacterized protein</fullName>
    </submittedName>
</protein>